<comment type="caution">
    <text evidence="2">The sequence shown here is derived from an EMBL/GenBank/DDBJ whole genome shotgun (WGS) entry which is preliminary data.</text>
</comment>
<evidence type="ECO:0000313" key="3">
    <source>
        <dbReference type="Proteomes" id="UP000295565"/>
    </source>
</evidence>
<dbReference type="EMBL" id="SMGD01000014">
    <property type="protein sequence ID" value="TCK47371.1"/>
    <property type="molecule type" value="Genomic_DNA"/>
</dbReference>
<protein>
    <recommendedName>
        <fullName evidence="1">IraD/Gp25-like domain-containing protein</fullName>
    </recommendedName>
</protein>
<evidence type="ECO:0000313" key="2">
    <source>
        <dbReference type="EMBL" id="TCK47371.1"/>
    </source>
</evidence>
<proteinExistence type="predicted"/>
<dbReference type="Gene3D" id="3.10.450.40">
    <property type="match status" value="1"/>
</dbReference>
<dbReference type="Proteomes" id="UP000295565">
    <property type="component" value="Unassembled WGS sequence"/>
</dbReference>
<dbReference type="InterPro" id="IPR007048">
    <property type="entry name" value="IraD/Gp25-like"/>
</dbReference>
<name>A0A4V2PNK1_9GAMM</name>
<dbReference type="AlphaFoldDB" id="A0A4V2PNK1"/>
<dbReference type="Pfam" id="PF04965">
    <property type="entry name" value="GPW_gp25"/>
    <property type="match status" value="1"/>
</dbReference>
<dbReference type="RefSeq" id="WP_131913193.1">
    <property type="nucleotide sequence ID" value="NZ_OU594967.1"/>
</dbReference>
<dbReference type="SUPFAM" id="SSF160719">
    <property type="entry name" value="gpW/gp25-like"/>
    <property type="match status" value="1"/>
</dbReference>
<accession>A0A4V2PNK1</accession>
<sequence>MDESFLGFGVGYPFTFANGQLQSASDEALVKQSIMQILATSKGERVMLPDYGCGINDMVFETNNQAVAHQFEYMIKDALGKYEPRIEIVSISATPDSEQRNCLNIAIEYLIKSINSSQNLVYPFYLQGAAL</sequence>
<feature type="domain" description="IraD/Gp25-like" evidence="1">
    <location>
        <begin position="25"/>
        <end position="113"/>
    </location>
</feature>
<evidence type="ECO:0000259" key="1">
    <source>
        <dbReference type="Pfam" id="PF04965"/>
    </source>
</evidence>
<gene>
    <name evidence="2" type="ORF">EV690_2393</name>
</gene>
<organism evidence="2 3">
    <name type="scientific">Celerinatantimonas diazotrophica</name>
    <dbReference type="NCBI Taxonomy" id="412034"/>
    <lineage>
        <taxon>Bacteria</taxon>
        <taxon>Pseudomonadati</taxon>
        <taxon>Pseudomonadota</taxon>
        <taxon>Gammaproteobacteria</taxon>
        <taxon>Celerinatantimonadaceae</taxon>
        <taxon>Celerinatantimonas</taxon>
    </lineage>
</organism>
<keyword evidence="3" id="KW-1185">Reference proteome</keyword>
<dbReference type="OrthoDB" id="9802846at2"/>
<reference evidence="2 3" key="1">
    <citation type="submission" date="2019-03" db="EMBL/GenBank/DDBJ databases">
        <title>Genomic Encyclopedia of Type Strains, Phase IV (KMG-IV): sequencing the most valuable type-strain genomes for metagenomic binning, comparative biology and taxonomic classification.</title>
        <authorList>
            <person name="Goeker M."/>
        </authorList>
    </citation>
    <scope>NUCLEOTIDE SEQUENCE [LARGE SCALE GENOMIC DNA]</scope>
    <source>
        <strain evidence="2 3">DSM 18577</strain>
    </source>
</reference>